<evidence type="ECO:0000313" key="2">
    <source>
        <dbReference type="Proteomes" id="UP000318186"/>
    </source>
</evidence>
<reference evidence="1 2" key="1">
    <citation type="submission" date="2019-06" db="EMBL/GenBank/DDBJ databases">
        <title>Sequencing the genomes of 1000 actinobacteria strains.</title>
        <authorList>
            <person name="Klenk H.-P."/>
        </authorList>
    </citation>
    <scope>NUCLEOTIDE SEQUENCE [LARGE SCALE GENOMIC DNA]</scope>
    <source>
        <strain evidence="1 2">DSM 42059</strain>
    </source>
</reference>
<name>A0A561V478_9ACTN</name>
<evidence type="ECO:0000313" key="1">
    <source>
        <dbReference type="EMBL" id="TWG06424.1"/>
    </source>
</evidence>
<sequence>MTDAESRGWDREVQRHQRIAERITGLLDDLGEPHAELPE</sequence>
<accession>A0A561V478</accession>
<dbReference type="AlphaFoldDB" id="A0A561V478"/>
<comment type="caution">
    <text evidence="1">The sequence shown here is derived from an EMBL/GenBank/DDBJ whole genome shotgun (WGS) entry which is preliminary data.</text>
</comment>
<proteinExistence type="predicted"/>
<dbReference type="Proteomes" id="UP000318186">
    <property type="component" value="Unassembled WGS sequence"/>
</dbReference>
<dbReference type="EMBL" id="VIWW01000001">
    <property type="protein sequence ID" value="TWG06424.1"/>
    <property type="molecule type" value="Genomic_DNA"/>
</dbReference>
<gene>
    <name evidence="1" type="ORF">FHX80_114919</name>
</gene>
<organism evidence="1 2">
    <name type="scientific">Streptomyces brevispora</name>
    <dbReference type="NCBI Taxonomy" id="887462"/>
    <lineage>
        <taxon>Bacteria</taxon>
        <taxon>Bacillati</taxon>
        <taxon>Actinomycetota</taxon>
        <taxon>Actinomycetes</taxon>
        <taxon>Kitasatosporales</taxon>
        <taxon>Streptomycetaceae</taxon>
        <taxon>Streptomyces</taxon>
    </lineage>
</organism>
<protein>
    <submittedName>
        <fullName evidence="1">Uncharacterized protein</fullName>
    </submittedName>
</protein>